<evidence type="ECO:0000256" key="2">
    <source>
        <dbReference type="ARBA" id="ARBA00022519"/>
    </source>
</evidence>
<comment type="similarity">
    <text evidence="11">Belongs to the glycosyltransferase 51 family.</text>
</comment>
<comment type="caution">
    <text evidence="13">The sequence shown here is derived from an EMBL/GenBank/DDBJ whole genome shotgun (WGS) entry which is preliminary data.</text>
</comment>
<keyword evidence="14" id="KW-1185">Reference proteome</keyword>
<dbReference type="Pfam" id="PF00912">
    <property type="entry name" value="Transgly"/>
    <property type="match status" value="1"/>
</dbReference>
<evidence type="ECO:0000259" key="12">
    <source>
        <dbReference type="Pfam" id="PF00912"/>
    </source>
</evidence>
<evidence type="ECO:0000256" key="7">
    <source>
        <dbReference type="ARBA" id="ARBA00022984"/>
    </source>
</evidence>
<keyword evidence="7 11" id="KW-0573">Peptidoglycan synthesis</keyword>
<reference evidence="13 14" key="1">
    <citation type="submission" date="2018-04" db="EMBL/GenBank/DDBJ databases">
        <title>Genomic Encyclopedia of Archaeal and Bacterial Type Strains, Phase II (KMG-II): from individual species to whole genera.</title>
        <authorList>
            <person name="Goeker M."/>
        </authorList>
    </citation>
    <scope>NUCLEOTIDE SEQUENCE [LARGE SCALE GENOMIC DNA]</scope>
    <source>
        <strain evidence="13 14">DSM 25521</strain>
    </source>
</reference>
<evidence type="ECO:0000256" key="6">
    <source>
        <dbReference type="ARBA" id="ARBA00022960"/>
    </source>
</evidence>
<keyword evidence="5 11" id="KW-0812">Transmembrane</keyword>
<accession>A0A2T4ZF36</accession>
<keyword evidence="4 11" id="KW-0808">Transferase</keyword>
<organism evidence="13 14">
    <name type="scientific">Phreatobacter oligotrophus</name>
    <dbReference type="NCBI Taxonomy" id="1122261"/>
    <lineage>
        <taxon>Bacteria</taxon>
        <taxon>Pseudomonadati</taxon>
        <taxon>Pseudomonadota</taxon>
        <taxon>Alphaproteobacteria</taxon>
        <taxon>Hyphomicrobiales</taxon>
        <taxon>Phreatobacteraceae</taxon>
        <taxon>Phreatobacter</taxon>
    </lineage>
</organism>
<dbReference type="GO" id="GO:0071555">
    <property type="term" value="P:cell wall organization"/>
    <property type="evidence" value="ECO:0007669"/>
    <property type="project" value="UniProtKB-KW"/>
</dbReference>
<dbReference type="InterPro" id="IPR036950">
    <property type="entry name" value="PBP_transglycosylase"/>
</dbReference>
<dbReference type="EMBL" id="PZZL01000003">
    <property type="protein sequence ID" value="PTM60514.1"/>
    <property type="molecule type" value="Genomic_DNA"/>
</dbReference>
<evidence type="ECO:0000313" key="14">
    <source>
        <dbReference type="Proteomes" id="UP000241808"/>
    </source>
</evidence>
<dbReference type="GO" id="GO:0016763">
    <property type="term" value="F:pentosyltransferase activity"/>
    <property type="evidence" value="ECO:0007669"/>
    <property type="project" value="InterPro"/>
</dbReference>
<protein>
    <recommendedName>
        <fullName evidence="11">Biosynthetic peptidoglycan transglycosylase</fullName>
        <ecNumber evidence="11">2.4.99.28</ecNumber>
    </recommendedName>
    <alternativeName>
        <fullName evidence="11">Glycan polymerase</fullName>
    </alternativeName>
    <alternativeName>
        <fullName evidence="11">Peptidoglycan glycosyltransferase MtgA</fullName>
        <shortName evidence="11">PGT</shortName>
    </alternativeName>
</protein>
<evidence type="ECO:0000256" key="8">
    <source>
        <dbReference type="ARBA" id="ARBA00022989"/>
    </source>
</evidence>
<dbReference type="InterPro" id="IPR011812">
    <property type="entry name" value="Pep_trsgly"/>
</dbReference>
<dbReference type="UniPathway" id="UPA00219"/>
<evidence type="ECO:0000256" key="3">
    <source>
        <dbReference type="ARBA" id="ARBA00022676"/>
    </source>
</evidence>
<evidence type="ECO:0000256" key="1">
    <source>
        <dbReference type="ARBA" id="ARBA00022475"/>
    </source>
</evidence>
<dbReference type="GO" id="GO:0005886">
    <property type="term" value="C:plasma membrane"/>
    <property type="evidence" value="ECO:0007669"/>
    <property type="project" value="UniProtKB-SubCell"/>
</dbReference>
<dbReference type="PANTHER" id="PTHR30400:SF0">
    <property type="entry name" value="BIOSYNTHETIC PEPTIDOGLYCAN TRANSGLYCOSYLASE"/>
    <property type="match status" value="1"/>
</dbReference>
<keyword evidence="3 11" id="KW-0328">Glycosyltransferase</keyword>
<keyword evidence="10 11" id="KW-0961">Cell wall biogenesis/degradation</keyword>
<keyword evidence="1 11" id="KW-1003">Cell membrane</keyword>
<dbReference type="HAMAP" id="MF_00766">
    <property type="entry name" value="PGT_MtgA"/>
    <property type="match status" value="1"/>
</dbReference>
<evidence type="ECO:0000256" key="11">
    <source>
        <dbReference type="HAMAP-Rule" id="MF_00766"/>
    </source>
</evidence>
<keyword evidence="2 11" id="KW-0997">Cell inner membrane</keyword>
<dbReference type="AlphaFoldDB" id="A0A2T4ZF36"/>
<evidence type="ECO:0000256" key="9">
    <source>
        <dbReference type="ARBA" id="ARBA00023136"/>
    </source>
</evidence>
<evidence type="ECO:0000313" key="13">
    <source>
        <dbReference type="EMBL" id="PTM60514.1"/>
    </source>
</evidence>
<feature type="domain" description="Glycosyl transferase family 51" evidence="12">
    <location>
        <begin position="46"/>
        <end position="206"/>
    </location>
</feature>
<evidence type="ECO:0000256" key="10">
    <source>
        <dbReference type="ARBA" id="ARBA00023316"/>
    </source>
</evidence>
<keyword evidence="9 11" id="KW-0472">Membrane</keyword>
<dbReference type="EC" id="2.4.99.28" evidence="11"/>
<name>A0A2T4ZF36_9HYPH</name>
<dbReference type="PANTHER" id="PTHR30400">
    <property type="entry name" value="MONOFUNCTIONAL BIOSYNTHETIC PEPTIDOGLYCAN TRANSGLYCOSYLASE"/>
    <property type="match status" value="1"/>
</dbReference>
<dbReference type="Proteomes" id="UP000241808">
    <property type="component" value="Unassembled WGS sequence"/>
</dbReference>
<dbReference type="GO" id="GO:0009252">
    <property type="term" value="P:peptidoglycan biosynthetic process"/>
    <property type="evidence" value="ECO:0007669"/>
    <property type="project" value="UniProtKB-UniRule"/>
</dbReference>
<comment type="function">
    <text evidence="11">Peptidoglycan polymerase that catalyzes glycan chain elongation from lipid-linked precursors.</text>
</comment>
<dbReference type="InterPro" id="IPR023346">
    <property type="entry name" value="Lysozyme-like_dom_sf"/>
</dbReference>
<dbReference type="GO" id="GO:0009274">
    <property type="term" value="C:peptidoglycan-based cell wall"/>
    <property type="evidence" value="ECO:0007669"/>
    <property type="project" value="InterPro"/>
</dbReference>
<sequence>MVMLRFLRRLVLAGLVLALTPLVLTLVYTVVTPISTRMVWRMVTLQGYERTIVPLDQVARAVPAVLIASEDGQFCRHRGVDWRELMAVIDDEDGPSRGASTLPMQVARNLFLWQGDTGPTAVLRKGLEIPLALMIDLIWSKRRMMEIYLNVAEWGPTGQFGIEAGAQRAFGKPAARLTTGEAALLVSILPNPIRRDARAPGPGVRRKAAIITRRAGAADLSCLRLQDN</sequence>
<dbReference type="Gene3D" id="1.10.3810.10">
    <property type="entry name" value="Biosynthetic peptidoglycan transglycosylase-like"/>
    <property type="match status" value="1"/>
</dbReference>
<evidence type="ECO:0000256" key="5">
    <source>
        <dbReference type="ARBA" id="ARBA00022692"/>
    </source>
</evidence>
<comment type="catalytic activity">
    <reaction evidence="11">
        <text>[GlcNAc-(1-&gt;4)-Mur2Ac(oyl-L-Ala-gamma-D-Glu-L-Lys-D-Ala-D-Ala)](n)-di-trans,octa-cis-undecaprenyl diphosphate + beta-D-GlcNAc-(1-&gt;4)-Mur2Ac(oyl-L-Ala-gamma-D-Glu-L-Lys-D-Ala-D-Ala)-di-trans,octa-cis-undecaprenyl diphosphate = [GlcNAc-(1-&gt;4)-Mur2Ac(oyl-L-Ala-gamma-D-Glu-L-Lys-D-Ala-D-Ala)](n+1)-di-trans,octa-cis-undecaprenyl diphosphate + di-trans,octa-cis-undecaprenyl diphosphate + H(+)</text>
        <dbReference type="Rhea" id="RHEA:23708"/>
        <dbReference type="Rhea" id="RHEA-COMP:9602"/>
        <dbReference type="Rhea" id="RHEA-COMP:9603"/>
        <dbReference type="ChEBI" id="CHEBI:15378"/>
        <dbReference type="ChEBI" id="CHEBI:58405"/>
        <dbReference type="ChEBI" id="CHEBI:60033"/>
        <dbReference type="ChEBI" id="CHEBI:78435"/>
        <dbReference type="EC" id="2.4.99.28"/>
    </reaction>
</comment>
<dbReference type="SUPFAM" id="SSF53955">
    <property type="entry name" value="Lysozyme-like"/>
    <property type="match status" value="1"/>
</dbReference>
<proteinExistence type="inferred from homology"/>
<keyword evidence="8 11" id="KW-1133">Transmembrane helix</keyword>
<keyword evidence="6 11" id="KW-0133">Cell shape</keyword>
<evidence type="ECO:0000256" key="4">
    <source>
        <dbReference type="ARBA" id="ARBA00022679"/>
    </source>
</evidence>
<dbReference type="GO" id="GO:0008955">
    <property type="term" value="F:peptidoglycan glycosyltransferase activity"/>
    <property type="evidence" value="ECO:0007669"/>
    <property type="project" value="UniProtKB-UniRule"/>
</dbReference>
<gene>
    <name evidence="11" type="primary">mtgA</name>
    <name evidence="13" type="ORF">C8P69_103448</name>
</gene>
<dbReference type="GO" id="GO:0008360">
    <property type="term" value="P:regulation of cell shape"/>
    <property type="evidence" value="ECO:0007669"/>
    <property type="project" value="UniProtKB-KW"/>
</dbReference>
<comment type="subcellular location">
    <subcellularLocation>
        <location evidence="11">Cell inner membrane</location>
        <topology evidence="11">Single-pass membrane protein</topology>
    </subcellularLocation>
</comment>
<comment type="pathway">
    <text evidence="11">Cell wall biogenesis; peptidoglycan biosynthesis.</text>
</comment>
<dbReference type="InterPro" id="IPR001264">
    <property type="entry name" value="Glyco_trans_51"/>
</dbReference>